<dbReference type="InterPro" id="IPR001647">
    <property type="entry name" value="HTH_TetR"/>
</dbReference>
<dbReference type="SUPFAM" id="SSF46689">
    <property type="entry name" value="Homeodomain-like"/>
    <property type="match status" value="1"/>
</dbReference>
<feature type="domain" description="HTH tetR-type" evidence="6">
    <location>
        <begin position="5"/>
        <end position="65"/>
    </location>
</feature>
<dbReference type="GO" id="GO:0000976">
    <property type="term" value="F:transcription cis-regulatory region binding"/>
    <property type="evidence" value="ECO:0007669"/>
    <property type="project" value="TreeGrafter"/>
</dbReference>
<organism evidence="7 8">
    <name type="scientific">Shouchella lehensis G1</name>
    <dbReference type="NCBI Taxonomy" id="1246626"/>
    <lineage>
        <taxon>Bacteria</taxon>
        <taxon>Bacillati</taxon>
        <taxon>Bacillota</taxon>
        <taxon>Bacilli</taxon>
        <taxon>Bacillales</taxon>
        <taxon>Bacillaceae</taxon>
        <taxon>Shouchella</taxon>
    </lineage>
</organism>
<dbReference type="PANTHER" id="PTHR30055">
    <property type="entry name" value="HTH-TYPE TRANSCRIPTIONAL REGULATOR RUTR"/>
    <property type="match status" value="1"/>
</dbReference>
<dbReference type="InterPro" id="IPR050109">
    <property type="entry name" value="HTH-type_TetR-like_transc_reg"/>
</dbReference>
<dbReference type="SUPFAM" id="SSF48498">
    <property type="entry name" value="Tetracyclin repressor-like, C-terminal domain"/>
    <property type="match status" value="1"/>
</dbReference>
<keyword evidence="8" id="KW-1185">Reference proteome</keyword>
<gene>
    <name evidence="7" type="ORF">BleG1_2120</name>
</gene>
<dbReference type="eggNOG" id="COG1309">
    <property type="taxonomic scope" value="Bacteria"/>
</dbReference>
<dbReference type="PATRIC" id="fig|1246626.3.peg.2120"/>
<dbReference type="InterPro" id="IPR036271">
    <property type="entry name" value="Tet_transcr_reg_TetR-rel_C_sf"/>
</dbReference>
<protein>
    <submittedName>
        <fullName evidence="7">HTH-type, TetR family transcriptional regulator</fullName>
    </submittedName>
</protein>
<keyword evidence="4" id="KW-0804">Transcription</keyword>
<dbReference type="Proteomes" id="UP000027142">
    <property type="component" value="Chromosome"/>
</dbReference>
<keyword evidence="2" id="KW-0805">Transcription regulation</keyword>
<dbReference type="PROSITE" id="PS50977">
    <property type="entry name" value="HTH_TETR_2"/>
    <property type="match status" value="1"/>
</dbReference>
<dbReference type="PRINTS" id="PR00455">
    <property type="entry name" value="HTHTETR"/>
</dbReference>
<evidence type="ECO:0000256" key="1">
    <source>
        <dbReference type="ARBA" id="ARBA00022491"/>
    </source>
</evidence>
<dbReference type="InterPro" id="IPR009057">
    <property type="entry name" value="Homeodomain-like_sf"/>
</dbReference>
<evidence type="ECO:0000256" key="4">
    <source>
        <dbReference type="ARBA" id="ARBA00023163"/>
    </source>
</evidence>
<proteinExistence type="predicted"/>
<dbReference type="EMBL" id="CP003923">
    <property type="protein sequence ID" value="AIC94698.1"/>
    <property type="molecule type" value="Genomic_DNA"/>
</dbReference>
<reference evidence="7 8" key="1">
    <citation type="journal article" date="2014" name="Gene">
        <title>A comparative genomic analysis of the alkalitolerant soil bacterium Bacillus lehensis G1.</title>
        <authorList>
            <person name="Noor Y.M."/>
            <person name="Samsulrizal N.H."/>
            <person name="Jema'on N.A."/>
            <person name="Low K.O."/>
            <person name="Ramli A.N."/>
            <person name="Alias N.I."/>
            <person name="Damis S.I."/>
            <person name="Fuzi S.F."/>
            <person name="Isa M.N."/>
            <person name="Murad A.M."/>
            <person name="Raih M.F."/>
            <person name="Bakar F.D."/>
            <person name="Najimudin N."/>
            <person name="Mahadi N.M."/>
            <person name="Illias R.M."/>
        </authorList>
    </citation>
    <scope>NUCLEOTIDE SEQUENCE [LARGE SCALE GENOMIC DNA]</scope>
    <source>
        <strain evidence="7 8">G1</strain>
    </source>
</reference>
<feature type="DNA-binding region" description="H-T-H motif" evidence="5">
    <location>
        <begin position="28"/>
        <end position="47"/>
    </location>
</feature>
<evidence type="ECO:0000256" key="2">
    <source>
        <dbReference type="ARBA" id="ARBA00023015"/>
    </source>
</evidence>
<dbReference type="AlphaFoldDB" id="A0A060M2B3"/>
<dbReference type="KEGG" id="ble:BleG1_2120"/>
<evidence type="ECO:0000256" key="5">
    <source>
        <dbReference type="PROSITE-ProRule" id="PRU00335"/>
    </source>
</evidence>
<dbReference type="HOGENOM" id="CLU_1432789_0_0_9"/>
<dbReference type="RefSeq" id="WP_038480457.1">
    <property type="nucleotide sequence ID" value="NZ_CP003923.1"/>
</dbReference>
<dbReference type="Gene3D" id="1.10.357.10">
    <property type="entry name" value="Tetracycline Repressor, domain 2"/>
    <property type="match status" value="1"/>
</dbReference>
<dbReference type="GO" id="GO:0003700">
    <property type="term" value="F:DNA-binding transcription factor activity"/>
    <property type="evidence" value="ECO:0007669"/>
    <property type="project" value="TreeGrafter"/>
</dbReference>
<evidence type="ECO:0000259" key="6">
    <source>
        <dbReference type="PROSITE" id="PS50977"/>
    </source>
</evidence>
<dbReference type="Gene3D" id="1.10.10.60">
    <property type="entry name" value="Homeodomain-like"/>
    <property type="match status" value="1"/>
</dbReference>
<dbReference type="PANTHER" id="PTHR30055:SF175">
    <property type="entry name" value="HTH-TYPE TRANSCRIPTIONAL REPRESSOR KSTR2"/>
    <property type="match status" value="1"/>
</dbReference>
<keyword evidence="3 5" id="KW-0238">DNA-binding</keyword>
<evidence type="ECO:0000313" key="8">
    <source>
        <dbReference type="Proteomes" id="UP000027142"/>
    </source>
</evidence>
<dbReference type="OrthoDB" id="153047at2"/>
<accession>A0A060M2B3</accession>
<keyword evidence="1" id="KW-0678">Repressor</keyword>
<sequence>MAKRKLNKEDIFAATDALLTESGYEGFHFKPLAMSLDVGRSTIYEYYPNKEELLAAYMSHIMEAFVHDQKHISQAETFFVQLEKLIYLFMKHDRILLAIDLTPHIEKKANERVKVVLKQLWAHHHQVFDYIRRLVAEGIESGEIRQDVPAHLVETLIFQSISLNKARKTETKEEWASAISELIVKGIRST</sequence>
<dbReference type="STRING" id="1246626.BleG1_2120"/>
<evidence type="ECO:0000256" key="3">
    <source>
        <dbReference type="ARBA" id="ARBA00023125"/>
    </source>
</evidence>
<evidence type="ECO:0000313" key="7">
    <source>
        <dbReference type="EMBL" id="AIC94698.1"/>
    </source>
</evidence>
<dbReference type="Pfam" id="PF00440">
    <property type="entry name" value="TetR_N"/>
    <property type="match status" value="1"/>
</dbReference>
<name>A0A060M2B3_9BACI</name>